<name>A0A512RQ96_9BACT</name>
<dbReference type="SUPFAM" id="SSF56935">
    <property type="entry name" value="Porins"/>
    <property type="match status" value="1"/>
</dbReference>
<dbReference type="Gene3D" id="2.40.160.60">
    <property type="entry name" value="Outer membrane protein transport protein (OMPP1/FadL/TodX)"/>
    <property type="match status" value="1"/>
</dbReference>
<dbReference type="AlphaFoldDB" id="A0A512RQ96"/>
<proteinExistence type="predicted"/>
<protein>
    <submittedName>
        <fullName evidence="2">Transporter</fullName>
    </submittedName>
</protein>
<keyword evidence="3" id="KW-1185">Reference proteome</keyword>
<gene>
    <name evidence="2" type="ORF">CCY01nite_41260</name>
</gene>
<comment type="caution">
    <text evidence="2">The sequence shown here is derived from an EMBL/GenBank/DDBJ whole genome shotgun (WGS) entry which is preliminary data.</text>
</comment>
<dbReference type="RefSeq" id="WP_146865864.1">
    <property type="nucleotide sequence ID" value="NZ_BKAU01000005.1"/>
</dbReference>
<sequence length="517" mass="56881">MSKRIAGLLIALSVSAHAWAQDEGDALRYSRLTTGGTARTQAIGGAAGSLGGDITASHVNPAGLGFFRTSEIVITPGFYFRSNQYDYLNTKTDQEKSGFSFHNLGVVFGMPTSSKSGWRNVAFSLNYNRLADFNNKTYIAGVNTNNTYTEKWLEDLTFNNVNDPNDAGVIFPLGASLAFNTYLVDVDTANDGTLLGYRSRVNPAGGIYQQDQVTEKGGMNEFSIGLGANYTDQLYLGLSLNFPTINYERNRTYAEDDDSGDANNEFSFFEHSENLQTDAVGFNAKLGAIYSPQPNVRLGVAFHTPTWFSMRDASNASILVNTENFVVDGQNERYQTTGDLTDGYPVEYEYSLQTPWHGLISASYIFGTNADVSQQHGFITADVEYVDYSATKFRFNKGSQADREFANNLNRSIDNLYKGTVNVRVGGEMKFTVLAVRAGFAYYGDPYQHGNVDASMKKISGGLGYRNRGFFADLTYVHTLMKDEYYPYKLQESPTPVLPATVDASGGNIVATVGFKF</sequence>
<dbReference type="EMBL" id="BKAU01000005">
    <property type="protein sequence ID" value="GEP97866.1"/>
    <property type="molecule type" value="Genomic_DNA"/>
</dbReference>
<evidence type="ECO:0000256" key="1">
    <source>
        <dbReference type="SAM" id="SignalP"/>
    </source>
</evidence>
<feature type="signal peptide" evidence="1">
    <location>
        <begin position="1"/>
        <end position="20"/>
    </location>
</feature>
<feature type="chain" id="PRO_5022232855" evidence="1">
    <location>
        <begin position="21"/>
        <end position="517"/>
    </location>
</feature>
<accession>A0A512RQ96</accession>
<evidence type="ECO:0000313" key="2">
    <source>
        <dbReference type="EMBL" id="GEP97866.1"/>
    </source>
</evidence>
<keyword evidence="1" id="KW-0732">Signal</keyword>
<dbReference type="Proteomes" id="UP000321436">
    <property type="component" value="Unassembled WGS sequence"/>
</dbReference>
<reference evidence="2 3" key="1">
    <citation type="submission" date="2019-07" db="EMBL/GenBank/DDBJ databases">
        <title>Whole genome shotgun sequence of Chitinophaga cymbidii NBRC 109752.</title>
        <authorList>
            <person name="Hosoyama A."/>
            <person name="Uohara A."/>
            <person name="Ohji S."/>
            <person name="Ichikawa N."/>
        </authorList>
    </citation>
    <scope>NUCLEOTIDE SEQUENCE [LARGE SCALE GENOMIC DNA]</scope>
    <source>
        <strain evidence="2 3">NBRC 109752</strain>
    </source>
</reference>
<organism evidence="2 3">
    <name type="scientific">Chitinophaga cymbidii</name>
    <dbReference type="NCBI Taxonomy" id="1096750"/>
    <lineage>
        <taxon>Bacteria</taxon>
        <taxon>Pseudomonadati</taxon>
        <taxon>Bacteroidota</taxon>
        <taxon>Chitinophagia</taxon>
        <taxon>Chitinophagales</taxon>
        <taxon>Chitinophagaceae</taxon>
        <taxon>Chitinophaga</taxon>
    </lineage>
</organism>
<evidence type="ECO:0000313" key="3">
    <source>
        <dbReference type="Proteomes" id="UP000321436"/>
    </source>
</evidence>
<dbReference type="OrthoDB" id="9765571at2"/>